<feature type="compositionally biased region" description="Pro residues" evidence="1">
    <location>
        <begin position="26"/>
        <end position="36"/>
    </location>
</feature>
<evidence type="ECO:0000313" key="2">
    <source>
        <dbReference type="EMBL" id="KAF2149387.1"/>
    </source>
</evidence>
<dbReference type="EMBL" id="ML996091">
    <property type="protein sequence ID" value="KAF2149387.1"/>
    <property type="molecule type" value="Genomic_DNA"/>
</dbReference>
<sequence>MSPSNSKPSSPVTINSPSVTSSEVNPPMPATPPSPSSPRAVHFPTTGSEVTGSSRTPTVQEAWSFHHFENHARTCHHCYLPYDGYKVGHRLCIEGCNLASDTLRHVYRHDGHVYSTARAKHPIRVEIDKGYRQVRQVLKLVEKHGMSVITPSAPSSPKDHGKRDKKHKDKHHRHGRNDSGTSGYIWYSPMTGTTYAAYDPQTGYQTVDYKPSSPTSASHGDRHGRSPTRPVAYPPRDPSTAATVGSRDGYYIQDFVPASSSSKKHGKSRRH</sequence>
<name>A0A9P4IX07_9PEZI</name>
<keyword evidence="3" id="KW-1185">Reference proteome</keyword>
<feature type="compositionally biased region" description="Polar residues" evidence="1">
    <location>
        <begin position="1"/>
        <end position="24"/>
    </location>
</feature>
<feature type="region of interest" description="Disordered" evidence="1">
    <location>
        <begin position="1"/>
        <end position="56"/>
    </location>
</feature>
<feature type="region of interest" description="Disordered" evidence="1">
    <location>
        <begin position="145"/>
        <end position="183"/>
    </location>
</feature>
<reference evidence="2" key="1">
    <citation type="journal article" date="2020" name="Stud. Mycol.">
        <title>101 Dothideomycetes genomes: a test case for predicting lifestyles and emergence of pathogens.</title>
        <authorList>
            <person name="Haridas S."/>
            <person name="Albert R."/>
            <person name="Binder M."/>
            <person name="Bloem J."/>
            <person name="Labutti K."/>
            <person name="Salamov A."/>
            <person name="Andreopoulos B."/>
            <person name="Baker S."/>
            <person name="Barry K."/>
            <person name="Bills G."/>
            <person name="Bluhm B."/>
            <person name="Cannon C."/>
            <person name="Castanera R."/>
            <person name="Culley D."/>
            <person name="Daum C."/>
            <person name="Ezra D."/>
            <person name="Gonzalez J."/>
            <person name="Henrissat B."/>
            <person name="Kuo A."/>
            <person name="Liang C."/>
            <person name="Lipzen A."/>
            <person name="Lutzoni F."/>
            <person name="Magnuson J."/>
            <person name="Mondo S."/>
            <person name="Nolan M."/>
            <person name="Ohm R."/>
            <person name="Pangilinan J."/>
            <person name="Park H.-J."/>
            <person name="Ramirez L."/>
            <person name="Alfaro M."/>
            <person name="Sun H."/>
            <person name="Tritt A."/>
            <person name="Yoshinaga Y."/>
            <person name="Zwiers L.-H."/>
            <person name="Turgeon B."/>
            <person name="Goodwin S."/>
            <person name="Spatafora J."/>
            <person name="Crous P."/>
            <person name="Grigoriev I."/>
        </authorList>
    </citation>
    <scope>NUCLEOTIDE SEQUENCE</scope>
    <source>
        <strain evidence="2">CBS 260.36</strain>
    </source>
</reference>
<proteinExistence type="predicted"/>
<dbReference type="Proteomes" id="UP000799439">
    <property type="component" value="Unassembled WGS sequence"/>
</dbReference>
<feature type="compositionally biased region" description="Polar residues" evidence="1">
    <location>
        <begin position="45"/>
        <end position="56"/>
    </location>
</feature>
<dbReference type="AlphaFoldDB" id="A0A9P4IX07"/>
<feature type="compositionally biased region" description="Basic residues" evidence="1">
    <location>
        <begin position="163"/>
        <end position="175"/>
    </location>
</feature>
<protein>
    <submittedName>
        <fullName evidence="2">Uncharacterized protein</fullName>
    </submittedName>
</protein>
<evidence type="ECO:0000313" key="3">
    <source>
        <dbReference type="Proteomes" id="UP000799439"/>
    </source>
</evidence>
<organism evidence="2 3">
    <name type="scientific">Myriangium duriaei CBS 260.36</name>
    <dbReference type="NCBI Taxonomy" id="1168546"/>
    <lineage>
        <taxon>Eukaryota</taxon>
        <taxon>Fungi</taxon>
        <taxon>Dikarya</taxon>
        <taxon>Ascomycota</taxon>
        <taxon>Pezizomycotina</taxon>
        <taxon>Dothideomycetes</taxon>
        <taxon>Dothideomycetidae</taxon>
        <taxon>Myriangiales</taxon>
        <taxon>Myriangiaceae</taxon>
        <taxon>Myriangium</taxon>
    </lineage>
</organism>
<feature type="region of interest" description="Disordered" evidence="1">
    <location>
        <begin position="206"/>
        <end position="248"/>
    </location>
</feature>
<comment type="caution">
    <text evidence="2">The sequence shown here is derived from an EMBL/GenBank/DDBJ whole genome shotgun (WGS) entry which is preliminary data.</text>
</comment>
<accession>A0A9P4IX07</accession>
<evidence type="ECO:0000256" key="1">
    <source>
        <dbReference type="SAM" id="MobiDB-lite"/>
    </source>
</evidence>
<gene>
    <name evidence="2" type="ORF">K461DRAFT_281753</name>
</gene>
<dbReference type="OrthoDB" id="5387413at2759"/>